<evidence type="ECO:0000256" key="3">
    <source>
        <dbReference type="ARBA" id="ARBA00022525"/>
    </source>
</evidence>
<comment type="similarity">
    <text evidence="2">Belongs to the PBP/GOBP family.</text>
</comment>
<evidence type="ECO:0000256" key="1">
    <source>
        <dbReference type="ARBA" id="ARBA00004613"/>
    </source>
</evidence>
<proteinExistence type="evidence at transcript level"/>
<dbReference type="AlphaFoldDB" id="A0A346RTY7"/>
<organism evidence="6">
    <name type="scientific">Sitodiplosis mosellana</name>
    <name type="common">orange wheat blossom midge</name>
    <dbReference type="NCBI Taxonomy" id="263140"/>
    <lineage>
        <taxon>Eukaryota</taxon>
        <taxon>Metazoa</taxon>
        <taxon>Ecdysozoa</taxon>
        <taxon>Arthropoda</taxon>
        <taxon>Hexapoda</taxon>
        <taxon>Insecta</taxon>
        <taxon>Pterygota</taxon>
        <taxon>Neoptera</taxon>
        <taxon>Endopterygota</taxon>
        <taxon>Diptera</taxon>
        <taxon>Nematocera</taxon>
        <taxon>Sciaroidea</taxon>
        <taxon>Cecidomyiidae</taxon>
        <taxon>Sitodiplosis</taxon>
    </lineage>
</organism>
<dbReference type="GO" id="GO:0005549">
    <property type="term" value="F:odorant binding"/>
    <property type="evidence" value="ECO:0007669"/>
    <property type="project" value="InterPro"/>
</dbReference>
<dbReference type="PRINTS" id="PR00485">
    <property type="entry name" value="MEALWORMBTLB"/>
</dbReference>
<dbReference type="SUPFAM" id="SSF47565">
    <property type="entry name" value="Insect pheromone/odorant-binding proteins"/>
    <property type="match status" value="1"/>
</dbReference>
<keyword evidence="4 5" id="KW-0732">Signal</keyword>
<dbReference type="GO" id="GO:0007608">
    <property type="term" value="P:sensory perception of smell"/>
    <property type="evidence" value="ECO:0007669"/>
    <property type="project" value="TreeGrafter"/>
</dbReference>
<dbReference type="EMBL" id="MG585343">
    <property type="protein sequence ID" value="AXS77544.1"/>
    <property type="molecule type" value="mRNA"/>
</dbReference>
<dbReference type="FunFam" id="1.10.238.20:FF:000001">
    <property type="entry name" value="General odorant-binding protein lush"/>
    <property type="match status" value="1"/>
</dbReference>
<dbReference type="SMR" id="A0A346RTY7"/>
<accession>A0A346RTY7</accession>
<evidence type="ECO:0000313" key="6">
    <source>
        <dbReference type="EMBL" id="AXS77544.1"/>
    </source>
</evidence>
<name>A0A346RTY7_9DIPT</name>
<dbReference type="GO" id="GO:0005615">
    <property type="term" value="C:extracellular space"/>
    <property type="evidence" value="ECO:0007669"/>
    <property type="project" value="TreeGrafter"/>
</dbReference>
<feature type="chain" id="PRO_5016938803" evidence="5">
    <location>
        <begin position="19"/>
        <end position="145"/>
    </location>
</feature>
<sequence>MLKDLILVAGIIFTAVTAVEIRRDDQWPPPEVVAIVQPMRIVCQEKTGVTDEAIREFSDGEIHEDEALKCYMDCLFKEARVVDENGELHLEKLATHIEKLDEEIQMIAIRMGKKCLRVKGENQCERAFWHHKCWKTADPKHYFLL</sequence>
<evidence type="ECO:0000256" key="5">
    <source>
        <dbReference type="SAM" id="SignalP"/>
    </source>
</evidence>
<dbReference type="Gene3D" id="1.10.238.20">
    <property type="entry name" value="Pheromone/general odorant binding protein domain"/>
    <property type="match status" value="1"/>
</dbReference>
<protein>
    <submittedName>
        <fullName evidence="6">Odorant binding protein OBP12</fullName>
    </submittedName>
</protein>
<keyword evidence="3" id="KW-0964">Secreted</keyword>
<feature type="signal peptide" evidence="5">
    <location>
        <begin position="1"/>
        <end position="18"/>
    </location>
</feature>
<dbReference type="PANTHER" id="PTHR11857">
    <property type="entry name" value="ODORANT BINDING PROTEIN-RELATED"/>
    <property type="match status" value="1"/>
</dbReference>
<evidence type="ECO:0000256" key="4">
    <source>
        <dbReference type="ARBA" id="ARBA00022729"/>
    </source>
</evidence>
<dbReference type="CDD" id="cd23992">
    <property type="entry name" value="PBP_GOBP"/>
    <property type="match status" value="1"/>
</dbReference>
<dbReference type="InterPro" id="IPR036728">
    <property type="entry name" value="PBP_GOBP_sf"/>
</dbReference>
<dbReference type="PANTHER" id="PTHR11857:SF45">
    <property type="entry name" value="GENERAL ODORANT-BINDING PROTEIN 83A-RELATED"/>
    <property type="match status" value="1"/>
</dbReference>
<dbReference type="Pfam" id="PF01395">
    <property type="entry name" value="PBP_GOBP"/>
    <property type="match status" value="1"/>
</dbReference>
<evidence type="ECO:0000256" key="2">
    <source>
        <dbReference type="ARBA" id="ARBA00008098"/>
    </source>
</evidence>
<dbReference type="InterPro" id="IPR006170">
    <property type="entry name" value="PBP/GOBP"/>
</dbReference>
<dbReference type="SMART" id="SM00708">
    <property type="entry name" value="PhBP"/>
    <property type="match status" value="1"/>
</dbReference>
<comment type="subcellular location">
    <subcellularLocation>
        <location evidence="1">Secreted</location>
    </subcellularLocation>
</comment>
<reference evidence="6" key="1">
    <citation type="submission" date="2017-11" db="EMBL/GenBank/DDBJ databases">
        <authorList>
            <person name="Han C.G."/>
        </authorList>
    </citation>
    <scope>NUCLEOTIDE SEQUENCE</scope>
</reference>